<dbReference type="GO" id="GO:0006303">
    <property type="term" value="P:double-strand break repair via nonhomologous end joining"/>
    <property type="evidence" value="ECO:0007669"/>
    <property type="project" value="TreeGrafter"/>
</dbReference>
<dbReference type="GO" id="GO:0035312">
    <property type="term" value="F:5'-3' DNA exonuclease activity"/>
    <property type="evidence" value="ECO:0007669"/>
    <property type="project" value="TreeGrafter"/>
</dbReference>
<keyword evidence="5" id="KW-0539">Nucleus</keyword>
<dbReference type="GO" id="GO:0005634">
    <property type="term" value="C:nucleus"/>
    <property type="evidence" value="ECO:0007669"/>
    <property type="project" value="UniProtKB-SubCell"/>
</dbReference>
<evidence type="ECO:0000313" key="8">
    <source>
        <dbReference type="Proteomes" id="UP000603453"/>
    </source>
</evidence>
<proteinExistence type="inferred from homology"/>
<protein>
    <recommendedName>
        <fullName evidence="6">DNA repair metallo-beta-lactamase domain-containing protein</fullName>
    </recommendedName>
</protein>
<dbReference type="PANTHER" id="PTHR23240">
    <property type="entry name" value="DNA CROSS-LINK REPAIR PROTEIN PSO2/SNM1-RELATED"/>
    <property type="match status" value="1"/>
</dbReference>
<gene>
    <name evidence="7" type="ORF">INT47_008259</name>
</gene>
<evidence type="ECO:0000259" key="6">
    <source>
        <dbReference type="Pfam" id="PF07522"/>
    </source>
</evidence>
<keyword evidence="4" id="KW-0234">DNA repair</keyword>
<evidence type="ECO:0000256" key="2">
    <source>
        <dbReference type="ARBA" id="ARBA00010304"/>
    </source>
</evidence>
<organism evidence="7 8">
    <name type="scientific">Mucor saturninus</name>
    <dbReference type="NCBI Taxonomy" id="64648"/>
    <lineage>
        <taxon>Eukaryota</taxon>
        <taxon>Fungi</taxon>
        <taxon>Fungi incertae sedis</taxon>
        <taxon>Mucoromycota</taxon>
        <taxon>Mucoromycotina</taxon>
        <taxon>Mucoromycetes</taxon>
        <taxon>Mucorales</taxon>
        <taxon>Mucorineae</taxon>
        <taxon>Mucoraceae</taxon>
        <taxon>Mucor</taxon>
    </lineage>
</organism>
<evidence type="ECO:0000313" key="7">
    <source>
        <dbReference type="EMBL" id="KAG2209417.1"/>
    </source>
</evidence>
<dbReference type="GO" id="GO:0003684">
    <property type="term" value="F:damaged DNA binding"/>
    <property type="evidence" value="ECO:0007669"/>
    <property type="project" value="TreeGrafter"/>
</dbReference>
<dbReference type="SUPFAM" id="SSF56281">
    <property type="entry name" value="Metallo-hydrolase/oxidoreductase"/>
    <property type="match status" value="1"/>
</dbReference>
<dbReference type="CDD" id="cd16273">
    <property type="entry name" value="SNM1A-1C-like_MBL-fold"/>
    <property type="match status" value="1"/>
</dbReference>
<sequence length="628" mass="71482">MRKQGRKEELVQSKYFSIDSYFKSPPNKKIKTAFQDQIEQQLSTLEARKEQCPLCCTMISVESVSMQVHVNGCLDSQQEKAGTSNETTPDCAVDSSQTAQNVETKETVMNQCDMIENVVAEDYPIENDVNDLYETILEEKGKEREGSVKIEDVTSSGVVQHNNESTVKAASGLSRILPSSWKSLFSSSSTVVTPLLQRSTNNALNPPISKQRPCPFYKRVRDTRFTVDAFNFGKISDCDGYFLTHYHSDHYGGLKSKWSHGPIYCSQVTANLVKQELRVDRRYVHPLPMNELYPIPDSNVTIALIDANHCPGSVLFLFIVKMPDGSQVRHLHTGDFRASPRMCLHPLIRQPDNPPINCLYLDTTYLNPQYAFPAQEECIHAVCELVKRELNPEKEIETKKASLLDNWIKKTPDPMNLLNPSSTPNKSRVLIVVGTYTIGKERVFFNIAKMLKCKIYASPKKAKILLCQEDEELKSMMTSNPMEAQVHVGFLRDIRGDIMSNYLRDHQTHFDSLIAFKPTGWTYKSSSSQTSDMKLAPLSHIIIPPSDRTLHISPYYDRGNIKLFGVPYSEHSSFRELASFIASLKIFHIIPTVNINQLQSMKTYFDKWEEEKLTKRIEVVAYPSLNHW</sequence>
<dbReference type="Pfam" id="PF07522">
    <property type="entry name" value="DRMBL"/>
    <property type="match status" value="1"/>
</dbReference>
<dbReference type="InterPro" id="IPR036866">
    <property type="entry name" value="RibonucZ/Hydroxyglut_hydro"/>
</dbReference>
<evidence type="ECO:0000256" key="4">
    <source>
        <dbReference type="ARBA" id="ARBA00023204"/>
    </source>
</evidence>
<evidence type="ECO:0000256" key="1">
    <source>
        <dbReference type="ARBA" id="ARBA00004123"/>
    </source>
</evidence>
<comment type="similarity">
    <text evidence="2">Belongs to the DNA repair metallo-beta-lactamase (DRMBL) family.</text>
</comment>
<dbReference type="InterPro" id="IPR011084">
    <property type="entry name" value="DRMBL"/>
</dbReference>
<dbReference type="OrthoDB" id="262529at2759"/>
<dbReference type="FunFam" id="3.40.50.12650:FF:000001">
    <property type="entry name" value="DNA cross-link repair 1A"/>
    <property type="match status" value="1"/>
</dbReference>
<dbReference type="Gene3D" id="3.60.15.10">
    <property type="entry name" value="Ribonuclease Z/Hydroxyacylglutathione hydrolase-like"/>
    <property type="match status" value="1"/>
</dbReference>
<dbReference type="Gene3D" id="3.40.50.12650">
    <property type="match status" value="1"/>
</dbReference>
<dbReference type="GO" id="GO:0036297">
    <property type="term" value="P:interstrand cross-link repair"/>
    <property type="evidence" value="ECO:0007669"/>
    <property type="project" value="TreeGrafter"/>
</dbReference>
<dbReference type="EMBL" id="JAEPRD010000015">
    <property type="protein sequence ID" value="KAG2209417.1"/>
    <property type="molecule type" value="Genomic_DNA"/>
</dbReference>
<comment type="caution">
    <text evidence="7">The sequence shown here is derived from an EMBL/GenBank/DDBJ whole genome shotgun (WGS) entry which is preliminary data.</text>
</comment>
<dbReference type="PANTHER" id="PTHR23240:SF6">
    <property type="entry name" value="DNA CROSS-LINK REPAIR 1A PROTEIN"/>
    <property type="match status" value="1"/>
</dbReference>
<comment type="subcellular location">
    <subcellularLocation>
        <location evidence="1">Nucleus</location>
    </subcellularLocation>
</comment>
<keyword evidence="8" id="KW-1185">Reference proteome</keyword>
<evidence type="ECO:0000256" key="3">
    <source>
        <dbReference type="ARBA" id="ARBA00022763"/>
    </source>
</evidence>
<accession>A0A8H7REC0</accession>
<dbReference type="Proteomes" id="UP000603453">
    <property type="component" value="Unassembled WGS sequence"/>
</dbReference>
<dbReference type="AlphaFoldDB" id="A0A8H7REC0"/>
<name>A0A8H7REC0_9FUNG</name>
<keyword evidence="3" id="KW-0227">DNA damage</keyword>
<evidence type="ECO:0000256" key="5">
    <source>
        <dbReference type="ARBA" id="ARBA00023242"/>
    </source>
</evidence>
<reference evidence="7" key="1">
    <citation type="submission" date="2020-12" db="EMBL/GenBank/DDBJ databases">
        <title>Metabolic potential, ecology and presence of endohyphal bacteria is reflected in genomic diversity of Mucoromycotina.</title>
        <authorList>
            <person name="Muszewska A."/>
            <person name="Okrasinska A."/>
            <person name="Steczkiewicz K."/>
            <person name="Drgas O."/>
            <person name="Orlowska M."/>
            <person name="Perlinska-Lenart U."/>
            <person name="Aleksandrzak-Piekarczyk T."/>
            <person name="Szatraj K."/>
            <person name="Zielenkiewicz U."/>
            <person name="Pilsyk S."/>
            <person name="Malc E."/>
            <person name="Mieczkowski P."/>
            <person name="Kruszewska J.S."/>
            <person name="Biernat P."/>
            <person name="Pawlowska J."/>
        </authorList>
    </citation>
    <scope>NUCLEOTIDE SEQUENCE</scope>
    <source>
        <strain evidence="7">WA0000017839</strain>
    </source>
</reference>
<feature type="domain" description="DNA repair metallo-beta-lactamase" evidence="6">
    <location>
        <begin position="472"/>
        <end position="596"/>
    </location>
</feature>